<gene>
    <name evidence="1" type="ORF">pdam_00012181</name>
</gene>
<keyword evidence="2" id="KW-1185">Reference proteome</keyword>
<dbReference type="AlphaFoldDB" id="A0A3M6UE31"/>
<evidence type="ECO:0000313" key="1">
    <source>
        <dbReference type="EMBL" id="RMX51912.1"/>
    </source>
</evidence>
<protein>
    <submittedName>
        <fullName evidence="1">Uncharacterized protein</fullName>
    </submittedName>
</protein>
<evidence type="ECO:0000313" key="2">
    <source>
        <dbReference type="Proteomes" id="UP000275408"/>
    </source>
</evidence>
<sequence length="72" mass="8483">MCLLLGHALGSKYRERIKEKMEERSEKREERKEEGKGAVVGWRRRRSLQVSRPEISKEEATNFINGYDSDID</sequence>
<reference evidence="1 2" key="1">
    <citation type="journal article" date="2018" name="Sci. Rep.">
        <title>Comparative analysis of the Pocillopora damicornis genome highlights role of immune system in coral evolution.</title>
        <authorList>
            <person name="Cunning R."/>
            <person name="Bay R.A."/>
            <person name="Gillette P."/>
            <person name="Baker A.C."/>
            <person name="Traylor-Knowles N."/>
        </authorList>
    </citation>
    <scope>NUCLEOTIDE SEQUENCE [LARGE SCALE GENOMIC DNA]</scope>
    <source>
        <strain evidence="1">RSMAS</strain>
        <tissue evidence="1">Whole animal</tissue>
    </source>
</reference>
<proteinExistence type="predicted"/>
<dbReference type="EMBL" id="RCHS01001707">
    <property type="protein sequence ID" value="RMX51912.1"/>
    <property type="molecule type" value="Genomic_DNA"/>
</dbReference>
<name>A0A3M6UE31_POCDA</name>
<organism evidence="1 2">
    <name type="scientific">Pocillopora damicornis</name>
    <name type="common">Cauliflower coral</name>
    <name type="synonym">Millepora damicornis</name>
    <dbReference type="NCBI Taxonomy" id="46731"/>
    <lineage>
        <taxon>Eukaryota</taxon>
        <taxon>Metazoa</taxon>
        <taxon>Cnidaria</taxon>
        <taxon>Anthozoa</taxon>
        <taxon>Hexacorallia</taxon>
        <taxon>Scleractinia</taxon>
        <taxon>Astrocoeniina</taxon>
        <taxon>Pocilloporidae</taxon>
        <taxon>Pocillopora</taxon>
    </lineage>
</organism>
<comment type="caution">
    <text evidence="1">The sequence shown here is derived from an EMBL/GenBank/DDBJ whole genome shotgun (WGS) entry which is preliminary data.</text>
</comment>
<dbReference type="Proteomes" id="UP000275408">
    <property type="component" value="Unassembled WGS sequence"/>
</dbReference>
<accession>A0A3M6UE31</accession>